<dbReference type="Pfam" id="PF01551">
    <property type="entry name" value="Peptidase_M23"/>
    <property type="match status" value="1"/>
</dbReference>
<evidence type="ECO:0000313" key="11">
    <source>
        <dbReference type="Proteomes" id="UP000646365"/>
    </source>
</evidence>
<dbReference type="AlphaFoldDB" id="A0A8J3E3T6"/>
<keyword evidence="2" id="KW-0645">Protease</keyword>
<feature type="compositionally biased region" description="Gly residues" evidence="8">
    <location>
        <begin position="276"/>
        <end position="286"/>
    </location>
</feature>
<accession>A0A8J3E3T6</accession>
<evidence type="ECO:0000256" key="3">
    <source>
        <dbReference type="ARBA" id="ARBA00022723"/>
    </source>
</evidence>
<feature type="region of interest" description="Disordered" evidence="8">
    <location>
        <begin position="232"/>
        <end position="286"/>
    </location>
</feature>
<keyword evidence="11" id="KW-1185">Reference proteome</keyword>
<reference evidence="10" key="1">
    <citation type="journal article" date="2014" name="Int. J. Syst. Evol. Microbiol.">
        <title>Complete genome sequence of Corynebacterium casei LMG S-19264T (=DSM 44701T), isolated from a smear-ripened cheese.</title>
        <authorList>
            <consortium name="US DOE Joint Genome Institute (JGI-PGF)"/>
            <person name="Walter F."/>
            <person name="Albersmeier A."/>
            <person name="Kalinowski J."/>
            <person name="Ruckert C."/>
        </authorList>
    </citation>
    <scope>NUCLEOTIDE SEQUENCE</scope>
    <source>
        <strain evidence="10">CGMCC 1.15725</strain>
    </source>
</reference>
<keyword evidence="3" id="KW-0479">Metal-binding</keyword>
<feature type="region of interest" description="Disordered" evidence="8">
    <location>
        <begin position="300"/>
        <end position="325"/>
    </location>
</feature>
<evidence type="ECO:0000256" key="7">
    <source>
        <dbReference type="SAM" id="Coils"/>
    </source>
</evidence>
<feature type="domain" description="M23ase beta-sheet core" evidence="9">
    <location>
        <begin position="348"/>
        <end position="439"/>
    </location>
</feature>
<dbReference type="EMBL" id="BMJQ01000006">
    <property type="protein sequence ID" value="GGF18640.1"/>
    <property type="molecule type" value="Genomic_DNA"/>
</dbReference>
<proteinExistence type="predicted"/>
<dbReference type="GO" id="GO:0046872">
    <property type="term" value="F:metal ion binding"/>
    <property type="evidence" value="ECO:0007669"/>
    <property type="project" value="UniProtKB-KW"/>
</dbReference>
<evidence type="ECO:0000256" key="8">
    <source>
        <dbReference type="SAM" id="MobiDB-lite"/>
    </source>
</evidence>
<reference evidence="10" key="2">
    <citation type="submission" date="2020-09" db="EMBL/GenBank/DDBJ databases">
        <authorList>
            <person name="Sun Q."/>
            <person name="Zhou Y."/>
        </authorList>
    </citation>
    <scope>NUCLEOTIDE SEQUENCE</scope>
    <source>
        <strain evidence="10">CGMCC 1.15725</strain>
    </source>
</reference>
<dbReference type="RefSeq" id="WP_189046263.1">
    <property type="nucleotide sequence ID" value="NZ_BMJQ01000006.1"/>
</dbReference>
<evidence type="ECO:0000256" key="4">
    <source>
        <dbReference type="ARBA" id="ARBA00022801"/>
    </source>
</evidence>
<evidence type="ECO:0000256" key="2">
    <source>
        <dbReference type="ARBA" id="ARBA00022670"/>
    </source>
</evidence>
<keyword evidence="6" id="KW-0482">Metalloprotease</keyword>
<dbReference type="CDD" id="cd12797">
    <property type="entry name" value="M23_peptidase"/>
    <property type="match status" value="1"/>
</dbReference>
<gene>
    <name evidence="10" type="ORF">GCM10011611_25640</name>
</gene>
<evidence type="ECO:0000259" key="9">
    <source>
        <dbReference type="Pfam" id="PF01551"/>
    </source>
</evidence>
<dbReference type="Proteomes" id="UP000646365">
    <property type="component" value="Unassembled WGS sequence"/>
</dbReference>
<organism evidence="10 11">
    <name type="scientific">Aliidongia dinghuensis</name>
    <dbReference type="NCBI Taxonomy" id="1867774"/>
    <lineage>
        <taxon>Bacteria</taxon>
        <taxon>Pseudomonadati</taxon>
        <taxon>Pseudomonadota</taxon>
        <taxon>Alphaproteobacteria</taxon>
        <taxon>Rhodospirillales</taxon>
        <taxon>Dongiaceae</taxon>
        <taxon>Aliidongia</taxon>
    </lineage>
</organism>
<dbReference type="InterPro" id="IPR016047">
    <property type="entry name" value="M23ase_b-sheet_dom"/>
</dbReference>
<dbReference type="PANTHER" id="PTHR21666">
    <property type="entry name" value="PEPTIDASE-RELATED"/>
    <property type="match status" value="1"/>
</dbReference>
<evidence type="ECO:0000256" key="5">
    <source>
        <dbReference type="ARBA" id="ARBA00022833"/>
    </source>
</evidence>
<keyword evidence="4" id="KW-0378">Hydrolase</keyword>
<feature type="compositionally biased region" description="Basic and acidic residues" evidence="8">
    <location>
        <begin position="232"/>
        <end position="269"/>
    </location>
</feature>
<sequence length="452" mass="47941">MALLIWGAAAAAETAPDEKLQNEKLKAVEQKLEAGRHESAQLDKQAATLVAEQARLQDASVAAAKSAQDYEERLTELEGQLKTLDAEAAAKQKALAADQAREAGLLSALEKLSQNPPEAMLFGPASPIDQVRGAMLLGAAVPQLEAQAKELQATLVEVKRLQAEISAKRSEMTQKQAALDAEQTRIGLMLRQKAALEGQTREAQGQTQKTLATLGAQASDLKDLIQRLERERQERAEAERKRAEEARQKAEREAAAKAEARRREAEAATRDTMSGGVAGRDVGPGGVAGRDIGPATAAITVAPPESPKGRDPLAPRGGGRKLEPGHYAAPVAGQVIKRFGESDGYQEAKGLTIRTRGAAQVVAPFDGQVMFAGPFKGYGQILIIDHGGGYHSLLAGIDQIEATVGQRVVTGEPVGVMKSGDPGPSLYLELRRQGQPINPLPWLAARDGKVSG</sequence>
<comment type="caution">
    <text evidence="10">The sequence shown here is derived from an EMBL/GenBank/DDBJ whole genome shotgun (WGS) entry which is preliminary data.</text>
</comment>
<dbReference type="Gene3D" id="2.70.70.10">
    <property type="entry name" value="Glucose Permease (Domain IIA)"/>
    <property type="match status" value="1"/>
</dbReference>
<evidence type="ECO:0000256" key="1">
    <source>
        <dbReference type="ARBA" id="ARBA00001947"/>
    </source>
</evidence>
<keyword evidence="5" id="KW-0862">Zinc</keyword>
<feature type="coiled-coil region" evidence="7">
    <location>
        <begin position="25"/>
        <end position="94"/>
    </location>
</feature>
<name>A0A8J3E3T6_9PROT</name>
<feature type="coiled-coil region" evidence="7">
    <location>
        <begin position="141"/>
        <end position="178"/>
    </location>
</feature>
<keyword evidence="7" id="KW-0175">Coiled coil</keyword>
<dbReference type="GO" id="GO:0006508">
    <property type="term" value="P:proteolysis"/>
    <property type="evidence" value="ECO:0007669"/>
    <property type="project" value="UniProtKB-KW"/>
</dbReference>
<evidence type="ECO:0000256" key="6">
    <source>
        <dbReference type="ARBA" id="ARBA00023049"/>
    </source>
</evidence>
<dbReference type="GO" id="GO:0004222">
    <property type="term" value="F:metalloendopeptidase activity"/>
    <property type="evidence" value="ECO:0007669"/>
    <property type="project" value="TreeGrafter"/>
</dbReference>
<evidence type="ECO:0000313" key="10">
    <source>
        <dbReference type="EMBL" id="GGF18640.1"/>
    </source>
</evidence>
<comment type="cofactor">
    <cofactor evidence="1">
        <name>Zn(2+)</name>
        <dbReference type="ChEBI" id="CHEBI:29105"/>
    </cofactor>
</comment>
<dbReference type="InterPro" id="IPR011055">
    <property type="entry name" value="Dup_hybrid_motif"/>
</dbReference>
<dbReference type="InterPro" id="IPR050570">
    <property type="entry name" value="Cell_wall_metabolism_enzyme"/>
</dbReference>
<dbReference type="SUPFAM" id="SSF51261">
    <property type="entry name" value="Duplicated hybrid motif"/>
    <property type="match status" value="1"/>
</dbReference>
<dbReference type="PANTHER" id="PTHR21666:SF288">
    <property type="entry name" value="CELL DIVISION PROTEIN YTFB"/>
    <property type="match status" value="1"/>
</dbReference>
<protein>
    <submittedName>
        <fullName evidence="10">Peptidase M23</fullName>
    </submittedName>
</protein>